<accession>A0A1M5XZ69</accession>
<keyword evidence="2" id="KW-1185">Reference proteome</keyword>
<proteinExistence type="predicted"/>
<gene>
    <name evidence="1" type="ORF">SAMN02745129_3831</name>
</gene>
<dbReference type="EMBL" id="FQXG01000006">
    <property type="protein sequence ID" value="SHI05117.1"/>
    <property type="molecule type" value="Genomic_DNA"/>
</dbReference>
<dbReference type="RefSeq" id="WP_067662589.1">
    <property type="nucleotide sequence ID" value="NZ_FQXG01000006.1"/>
</dbReference>
<evidence type="ECO:0000313" key="2">
    <source>
        <dbReference type="Proteomes" id="UP000184268"/>
    </source>
</evidence>
<reference evidence="2" key="1">
    <citation type="submission" date="2016-11" db="EMBL/GenBank/DDBJ databases">
        <authorList>
            <person name="Varghese N."/>
            <person name="Submissions S."/>
        </authorList>
    </citation>
    <scope>NUCLEOTIDE SEQUENCE [LARGE SCALE GENOMIC DNA]</scope>
    <source>
        <strain evidence="2">DSM 16917</strain>
    </source>
</reference>
<dbReference type="Gene3D" id="3.20.20.150">
    <property type="entry name" value="Divalent-metal-dependent TIM barrel enzymes"/>
    <property type="match status" value="1"/>
</dbReference>
<dbReference type="AlphaFoldDB" id="A0A1M5XZ69"/>
<evidence type="ECO:0008006" key="3">
    <source>
        <dbReference type="Google" id="ProtNLM"/>
    </source>
</evidence>
<dbReference type="SUPFAM" id="SSF51658">
    <property type="entry name" value="Xylose isomerase-like"/>
    <property type="match status" value="1"/>
</dbReference>
<dbReference type="OrthoDB" id="9785907at2"/>
<sequence length="392" mass="43760">MQLANQTHLTFCTNLFAGEQWQQHFAHLRQHLPALKRRISPDAPLGLGLRLGALAADSLSQPSQLERFRNWLEAEQCYLFTLNGFPYGPFHGTPVKQGVYRPDWSELRRRAYTLQLAEIMAALMPAGGHGSISTVPLGFRADLAPAARHRAALDNLIHTVAALYQLERDTGRWVQLALEPEPSCVLETTADVLKLFQQLRGQLPTLCRTLGIPMTQAEQVLHRHLGVCLDCCHCAVMFEDPLESALALQRMGIPIAKVQLTAALSIDPHADGAQAALAALSDPIYLHQTTVRSEGETRSYLDLDQALAALGDSPAQWRSHYHVPIFLSQMGPFRTTQKSVAQLLSHHRLDPLCPHLEVETYTYDLLPEQYRDQGVVAHLFQELSWAKEQLQG</sequence>
<organism evidence="1 2">
    <name type="scientific">Ferrimonas marina</name>
    <dbReference type="NCBI Taxonomy" id="299255"/>
    <lineage>
        <taxon>Bacteria</taxon>
        <taxon>Pseudomonadati</taxon>
        <taxon>Pseudomonadota</taxon>
        <taxon>Gammaproteobacteria</taxon>
        <taxon>Alteromonadales</taxon>
        <taxon>Ferrimonadaceae</taxon>
        <taxon>Ferrimonas</taxon>
    </lineage>
</organism>
<name>A0A1M5XZ69_9GAMM</name>
<dbReference type="STRING" id="299255.SAMN02745129_3831"/>
<dbReference type="NCBIfam" id="NF035939">
    <property type="entry name" value="TIM_EboE"/>
    <property type="match status" value="1"/>
</dbReference>
<protein>
    <recommendedName>
        <fullName evidence="3">Xylose isomerase-like TIM barrel</fullName>
    </recommendedName>
</protein>
<dbReference type="InterPro" id="IPR036237">
    <property type="entry name" value="Xyl_isomerase-like_sf"/>
</dbReference>
<evidence type="ECO:0000313" key="1">
    <source>
        <dbReference type="EMBL" id="SHI05117.1"/>
    </source>
</evidence>
<dbReference type="Proteomes" id="UP000184268">
    <property type="component" value="Unassembled WGS sequence"/>
</dbReference>